<evidence type="ECO:0000313" key="11">
    <source>
        <dbReference type="EMBL" id="ROT36193.1"/>
    </source>
</evidence>
<dbReference type="EC" id="3.6.1.-" evidence="8"/>
<dbReference type="EMBL" id="ML119060">
    <property type="protein sequence ID" value="ROT36193.1"/>
    <property type="molecule type" value="Genomic_DNA"/>
</dbReference>
<comment type="catalytic activity">
    <reaction evidence="8">
        <text>an acyl-CoA + H2O = an acyl-4'-phosphopantetheine + adenosine 3',5'-bisphosphate + 2 H(+)</text>
        <dbReference type="Rhea" id="RHEA:50044"/>
        <dbReference type="ChEBI" id="CHEBI:15377"/>
        <dbReference type="ChEBI" id="CHEBI:15378"/>
        <dbReference type="ChEBI" id="CHEBI:58342"/>
        <dbReference type="ChEBI" id="CHEBI:58343"/>
        <dbReference type="ChEBI" id="CHEBI:132023"/>
    </reaction>
</comment>
<dbReference type="STRING" id="1314773.A0A3N2PNX3"/>
<evidence type="ECO:0000256" key="4">
    <source>
        <dbReference type="ARBA" id="ARBA00022824"/>
    </source>
</evidence>
<dbReference type="GO" id="GO:0010945">
    <property type="term" value="F:coenzyme A diphosphatase activity"/>
    <property type="evidence" value="ECO:0007669"/>
    <property type="project" value="InterPro"/>
</dbReference>
<feature type="compositionally biased region" description="Polar residues" evidence="9">
    <location>
        <begin position="40"/>
        <end position="52"/>
    </location>
</feature>
<dbReference type="PANTHER" id="PTHR23129:SF0">
    <property type="entry name" value="ACYL-COENZYME A DIPHOSPHATASE FITM2"/>
    <property type="match status" value="1"/>
</dbReference>
<feature type="transmembrane region" description="Helical" evidence="10">
    <location>
        <begin position="123"/>
        <end position="141"/>
    </location>
</feature>
<evidence type="ECO:0000256" key="7">
    <source>
        <dbReference type="ARBA" id="ARBA00023136"/>
    </source>
</evidence>
<evidence type="ECO:0000256" key="8">
    <source>
        <dbReference type="HAMAP-Rule" id="MF_03231"/>
    </source>
</evidence>
<proteinExistence type="inferred from homology"/>
<keyword evidence="8" id="KW-0444">Lipid biosynthesis</keyword>
<name>A0A3N2PNX3_SODAK</name>
<keyword evidence="7 8" id="KW-0472">Membrane</keyword>
<dbReference type="Proteomes" id="UP000272025">
    <property type="component" value="Unassembled WGS sequence"/>
</dbReference>
<evidence type="ECO:0000256" key="6">
    <source>
        <dbReference type="ARBA" id="ARBA00023098"/>
    </source>
</evidence>
<evidence type="ECO:0000256" key="1">
    <source>
        <dbReference type="ARBA" id="ARBA00004477"/>
    </source>
</evidence>
<keyword evidence="8" id="KW-1208">Phospholipid metabolism</keyword>
<evidence type="ECO:0000313" key="12">
    <source>
        <dbReference type="Proteomes" id="UP000272025"/>
    </source>
</evidence>
<dbReference type="OrthoDB" id="5579088at2759"/>
<dbReference type="InterPro" id="IPR019388">
    <property type="entry name" value="FIT"/>
</dbReference>
<keyword evidence="6" id="KW-0443">Lipid metabolism</keyword>
<feature type="transmembrane region" description="Helical" evidence="10">
    <location>
        <begin position="238"/>
        <end position="257"/>
    </location>
</feature>
<dbReference type="PANTHER" id="PTHR23129">
    <property type="entry name" value="ACYL-COENZYME A DIPHOSPHATASE FITM2"/>
    <property type="match status" value="1"/>
</dbReference>
<feature type="transmembrane region" description="Helical" evidence="10">
    <location>
        <begin position="303"/>
        <end position="323"/>
    </location>
</feature>
<comment type="function">
    <text evidence="8">Fatty acyl-coenzyme A (CoA) diphosphatase that hydrolyzes fatty acyl-CoA to yield acyl-4'-phosphopantetheine and adenosine 3',5'-bisphosphate. Preferentially hydrolyzes unsaturated long-chain acyl-CoA substrates in the endoplasmic reticulum (ER) lumen. This catalytic activity is required for maintaining ER structure and for lipid droplets (LDs) biogenesis, which are lipid storage organelles involved in maintaining lipid and energy homeostasis. May directly bind to diacylglycerol (DAGs) and triacylglycerol, which is also important for LD biogenesis. May support directional budding of nacent LDs from the ER into the cytosol by reducing DAG levels at sites of LD formation. May play a role in the regulation of cell morphology and cytoskeletal organization. Involved in phospholipid biosynthesis.</text>
</comment>
<dbReference type="GO" id="GO:0005789">
    <property type="term" value="C:endoplasmic reticulum membrane"/>
    <property type="evidence" value="ECO:0007669"/>
    <property type="project" value="UniProtKB-SubCell"/>
</dbReference>
<feature type="compositionally biased region" description="Polar residues" evidence="9">
    <location>
        <begin position="1"/>
        <end position="13"/>
    </location>
</feature>
<gene>
    <name evidence="8" type="primary">SCS3</name>
    <name evidence="8" type="synonym">FIT2B</name>
    <name evidence="11" type="ORF">SODALDRAFT_300573</name>
</gene>
<dbReference type="Pfam" id="PF10261">
    <property type="entry name" value="FIT"/>
    <property type="match status" value="1"/>
</dbReference>
<feature type="transmembrane region" description="Helical" evidence="10">
    <location>
        <begin position="60"/>
        <end position="81"/>
    </location>
</feature>
<comment type="similarity">
    <text evidence="8">Belongs to the FIT family. Fungal FIT2B/SCS3 subfamily.</text>
</comment>
<evidence type="ECO:0000256" key="10">
    <source>
        <dbReference type="SAM" id="Phobius"/>
    </source>
</evidence>
<reference evidence="11 12" key="1">
    <citation type="journal article" date="2018" name="Mol. Ecol.">
        <title>The obligate alkalophilic soda-lake fungus Sodiomyces alkalinus has shifted to a protein diet.</title>
        <authorList>
            <person name="Grum-Grzhimaylo A.A."/>
            <person name="Falkoski D.L."/>
            <person name="van den Heuvel J."/>
            <person name="Valero-Jimenez C.A."/>
            <person name="Min B."/>
            <person name="Choi I.G."/>
            <person name="Lipzen A."/>
            <person name="Daum C.G."/>
            <person name="Aanen D.K."/>
            <person name="Tsang A."/>
            <person name="Henrissat B."/>
            <person name="Bilanenko E.N."/>
            <person name="de Vries R.P."/>
            <person name="van Kan J.A.L."/>
            <person name="Grigoriev I.V."/>
            <person name="Debets A.J.M."/>
        </authorList>
    </citation>
    <scope>NUCLEOTIDE SEQUENCE [LARGE SCALE GENOMIC DNA]</scope>
    <source>
        <strain evidence="11 12">F11</strain>
    </source>
</reference>
<keyword evidence="5 8" id="KW-1133">Transmembrane helix</keyword>
<sequence length="361" mass="39142">MDDTPPSTNLRSSAKTRRALAEERHAMSSSSPSSPYPPSTATTGSLVPTRRNSPFLPTPLETAILALFPALLAFGTLFSVLSPQVRRAEFDPTTQSHAQHPDEAPGYFARKDNLLNVFFVKRGWFWTTVAFAAFVLTHPTFRGGRGAGGGSSPKRFVTACTRWALITGAWFAATQWCFGPPLIDRHFMLTGGRCEVVLQEARELEKAAALDTGHVLSALACKSAGGAWKGGHDISGHVFMLVLSSGFLLSEVGWVYWRHRGRRDDRSIVMHDRAVKGAGVEADSTTERTGGRPEDALALGGKAVAVVVGLNCWMLLMTAIYFHTWFEKVTGLVASAIALYAVYILPRFVPALRQIVGLPGA</sequence>
<evidence type="ECO:0000256" key="9">
    <source>
        <dbReference type="SAM" id="MobiDB-lite"/>
    </source>
</evidence>
<accession>A0A3N2PNX3</accession>
<comment type="subcellular location">
    <subcellularLocation>
        <location evidence="1 8">Endoplasmic reticulum membrane</location>
        <topology evidence="1 8">Multi-pass membrane protein</topology>
    </subcellularLocation>
</comment>
<evidence type="ECO:0000256" key="3">
    <source>
        <dbReference type="ARBA" id="ARBA00022801"/>
    </source>
</evidence>
<keyword evidence="4 8" id="KW-0256">Endoplasmic reticulum</keyword>
<dbReference type="GO" id="GO:0140042">
    <property type="term" value="P:lipid droplet formation"/>
    <property type="evidence" value="ECO:0007669"/>
    <property type="project" value="UniProtKB-UniRule"/>
</dbReference>
<keyword evidence="3 8" id="KW-0378">Hydrolase</keyword>
<feature type="active site" evidence="8">
    <location>
        <position position="323"/>
    </location>
</feature>
<comment type="catalytic activity">
    <reaction evidence="8">
        <text>hexadecanoyl-CoA + H2O = S-hexadecanoyl-4'-phosphopantetheine + adenosine 3',5'-bisphosphate + 2 H(+)</text>
        <dbReference type="Rhea" id="RHEA:50032"/>
        <dbReference type="ChEBI" id="CHEBI:15377"/>
        <dbReference type="ChEBI" id="CHEBI:15378"/>
        <dbReference type="ChEBI" id="CHEBI:57379"/>
        <dbReference type="ChEBI" id="CHEBI:58343"/>
        <dbReference type="ChEBI" id="CHEBI:132018"/>
    </reaction>
</comment>
<keyword evidence="8" id="KW-0594">Phospholipid biosynthesis</keyword>
<feature type="transmembrane region" description="Helical" evidence="10">
    <location>
        <begin position="329"/>
        <end position="345"/>
    </location>
</feature>
<dbReference type="HAMAP" id="MF_03231">
    <property type="entry name" value="SCS3"/>
    <property type="match status" value="1"/>
</dbReference>
<evidence type="ECO:0000256" key="5">
    <source>
        <dbReference type="ARBA" id="ARBA00022989"/>
    </source>
</evidence>
<feature type="region of interest" description="Disordered" evidence="9">
    <location>
        <begin position="1"/>
        <end position="53"/>
    </location>
</feature>
<dbReference type="InterPro" id="IPR046400">
    <property type="entry name" value="SCS3"/>
</dbReference>
<keyword evidence="12" id="KW-1185">Reference proteome</keyword>
<dbReference type="GO" id="GO:0008654">
    <property type="term" value="P:phospholipid biosynthetic process"/>
    <property type="evidence" value="ECO:0007669"/>
    <property type="project" value="UniProtKB-KW"/>
</dbReference>
<dbReference type="AlphaFoldDB" id="A0A3N2PNX3"/>
<comment type="catalytic activity">
    <reaction evidence="8">
        <text>(5Z,8Z,11Z,14Z)-eicosatetraenoyl-CoA + H2O = S-(5Z,8Z,11Z,14Z-eicosatetraenoyl)-4'-phosphopantetheine + adenosine 3',5'-bisphosphate + 2 H(+)</text>
        <dbReference type="Rhea" id="RHEA:65568"/>
        <dbReference type="ChEBI" id="CHEBI:15377"/>
        <dbReference type="ChEBI" id="CHEBI:15378"/>
        <dbReference type="ChEBI" id="CHEBI:57368"/>
        <dbReference type="ChEBI" id="CHEBI:58343"/>
        <dbReference type="ChEBI" id="CHEBI:156554"/>
    </reaction>
</comment>
<organism evidence="11 12">
    <name type="scientific">Sodiomyces alkalinus (strain CBS 110278 / VKM F-3762 / F11)</name>
    <name type="common">Alkaliphilic filamentous fungus</name>
    <dbReference type="NCBI Taxonomy" id="1314773"/>
    <lineage>
        <taxon>Eukaryota</taxon>
        <taxon>Fungi</taxon>
        <taxon>Dikarya</taxon>
        <taxon>Ascomycota</taxon>
        <taxon>Pezizomycotina</taxon>
        <taxon>Sordariomycetes</taxon>
        <taxon>Hypocreomycetidae</taxon>
        <taxon>Glomerellales</taxon>
        <taxon>Plectosphaerellaceae</taxon>
        <taxon>Sodiomyces</taxon>
    </lineage>
</organism>
<keyword evidence="2 8" id="KW-0812">Transmembrane</keyword>
<protein>
    <recommendedName>
        <fullName evidence="8">Acyl-coenzyme A diphosphatase SCS3</fullName>
        <ecNumber evidence="8">3.6.1.-</ecNumber>
    </recommendedName>
    <alternativeName>
        <fullName evidence="8">FIT family protein SCS3</fullName>
    </alternativeName>
</protein>
<evidence type="ECO:0000256" key="2">
    <source>
        <dbReference type="ARBA" id="ARBA00022692"/>
    </source>
</evidence>
<comment type="catalytic activity">
    <reaction evidence="8">
        <text>(9Z)-octadecenoyl-CoA + H2O = S-(9Z-octadecenoyl)-4'-phosphopantetheine + adenosine 3',5'-bisphosphate + 2 H(+)</text>
        <dbReference type="Rhea" id="RHEA:65564"/>
        <dbReference type="ChEBI" id="CHEBI:15377"/>
        <dbReference type="ChEBI" id="CHEBI:15378"/>
        <dbReference type="ChEBI" id="CHEBI:57387"/>
        <dbReference type="ChEBI" id="CHEBI:58343"/>
        <dbReference type="ChEBI" id="CHEBI:156553"/>
    </reaction>
</comment>
<feature type="active site" evidence="8">
    <location>
        <position position="237"/>
    </location>
</feature>